<evidence type="ECO:0000256" key="1">
    <source>
        <dbReference type="SAM" id="SignalP"/>
    </source>
</evidence>
<comment type="caution">
    <text evidence="3">The sequence shown here is derived from an EMBL/GenBank/DDBJ whole genome shotgun (WGS) entry which is preliminary data.</text>
</comment>
<dbReference type="GO" id="GO:0004601">
    <property type="term" value="F:peroxidase activity"/>
    <property type="evidence" value="ECO:0007669"/>
    <property type="project" value="InterPro"/>
</dbReference>
<evidence type="ECO:0000313" key="3">
    <source>
        <dbReference type="EMBL" id="GLC25109.1"/>
    </source>
</evidence>
<organism evidence="3 4">
    <name type="scientific">Roseisolibacter agri</name>
    <dbReference type="NCBI Taxonomy" id="2014610"/>
    <lineage>
        <taxon>Bacteria</taxon>
        <taxon>Pseudomonadati</taxon>
        <taxon>Gemmatimonadota</taxon>
        <taxon>Gemmatimonadia</taxon>
        <taxon>Gemmatimonadales</taxon>
        <taxon>Gemmatimonadaceae</taxon>
        <taxon>Roseisolibacter</taxon>
    </lineage>
</organism>
<keyword evidence="1" id="KW-0732">Signal</keyword>
<evidence type="ECO:0000259" key="2">
    <source>
        <dbReference type="SMART" id="SM00014"/>
    </source>
</evidence>
<dbReference type="Pfam" id="PF01569">
    <property type="entry name" value="PAP2"/>
    <property type="match status" value="2"/>
</dbReference>
<protein>
    <recommendedName>
        <fullName evidence="2">Phosphatidic acid phosphatase type 2/haloperoxidase domain-containing protein</fullName>
    </recommendedName>
</protein>
<dbReference type="InterPro" id="IPR036938">
    <property type="entry name" value="PAP2/HPO_sf"/>
</dbReference>
<dbReference type="InterPro" id="IPR016119">
    <property type="entry name" value="Br/Cl_peroxidase_C"/>
</dbReference>
<dbReference type="InterPro" id="IPR052559">
    <property type="entry name" value="V-haloperoxidase"/>
</dbReference>
<proteinExistence type="predicted"/>
<feature type="domain" description="Phosphatidic acid phosphatase type 2/haloperoxidase" evidence="2">
    <location>
        <begin position="130"/>
        <end position="239"/>
    </location>
</feature>
<dbReference type="Gene3D" id="1.10.606.20">
    <property type="match status" value="1"/>
</dbReference>
<dbReference type="SMART" id="SM00014">
    <property type="entry name" value="acidPPc"/>
    <property type="match status" value="2"/>
</dbReference>
<keyword evidence="4" id="KW-1185">Reference proteome</keyword>
<dbReference type="PANTHER" id="PTHR34599">
    <property type="entry name" value="PEROXIDASE-RELATED"/>
    <property type="match status" value="1"/>
</dbReference>
<accession>A0AA37VEG6</accession>
<evidence type="ECO:0000313" key="4">
    <source>
        <dbReference type="Proteomes" id="UP001161325"/>
    </source>
</evidence>
<dbReference type="EMBL" id="BRXS01000002">
    <property type="protein sequence ID" value="GLC25109.1"/>
    <property type="molecule type" value="Genomic_DNA"/>
</dbReference>
<feature type="chain" id="PRO_5041226063" description="Phosphatidic acid phosphatase type 2/haloperoxidase domain-containing protein" evidence="1">
    <location>
        <begin position="33"/>
        <end position="482"/>
    </location>
</feature>
<dbReference type="RefSeq" id="WP_284349550.1">
    <property type="nucleotide sequence ID" value="NZ_BRXS01000002.1"/>
</dbReference>
<reference evidence="3" key="1">
    <citation type="submission" date="2022-08" db="EMBL/GenBank/DDBJ databases">
        <title>Draft genome sequencing of Roseisolibacter agri AW1220.</title>
        <authorList>
            <person name="Tobiishi Y."/>
            <person name="Tonouchi A."/>
        </authorList>
    </citation>
    <scope>NUCLEOTIDE SEQUENCE</scope>
    <source>
        <strain evidence="3">AW1220</strain>
    </source>
</reference>
<dbReference type="CDD" id="cd03398">
    <property type="entry name" value="PAP2_haloperoxidase"/>
    <property type="match status" value="1"/>
</dbReference>
<feature type="domain" description="Phosphatidic acid phosphatase type 2/haloperoxidase" evidence="2">
    <location>
        <begin position="366"/>
        <end position="473"/>
    </location>
</feature>
<dbReference type="PROSITE" id="PS51257">
    <property type="entry name" value="PROKAR_LIPOPROTEIN"/>
    <property type="match status" value="1"/>
</dbReference>
<dbReference type="Gene3D" id="1.10.606.10">
    <property type="entry name" value="Vanadium-containing Chloroperoxidase, domain 2"/>
    <property type="match status" value="1"/>
</dbReference>
<dbReference type="PANTHER" id="PTHR34599:SF1">
    <property type="entry name" value="PHOSPHATIDIC ACID PHOSPHATASE TYPE 2_HALOPEROXIDASE DOMAIN-CONTAINING PROTEIN"/>
    <property type="match status" value="1"/>
</dbReference>
<dbReference type="Proteomes" id="UP001161325">
    <property type="component" value="Unassembled WGS sequence"/>
</dbReference>
<name>A0AA37VEG6_9BACT</name>
<sequence length="482" mass="51136">MRIRMHTRTRHVGRWIAVAAAAALSACGDASAPTASPDVEATGLRPWVLERVDALRPPAPPGGDAARLELDAVVAAQRARTAAVDSAIRRWDGLPGEPWTRVALDELQLRWYLLPDIRDATPARSSRAMALLHVAIADALLATRDAQGAYPRAAPAQRDARVRALVALRADASSYPSEHAAAAAAAAPVLAYLFPTADTARFHRLAAEAAASRVAAGASAPSDVDAGAAIGRAVAARVIAYARADGADAVRAPWLPPRADDALSWRPTPPRMVQVPFDADAGAWRPWVLASGDAFRPPPPPTPGSRTFVDDLAELRRLGDGARTVQQADVARRWATDAPSAAWEVFLSDELRARRMAPLQAARARALVSVAMHDAFVACWDAKYHYNLARPITADTRLRTVFSTPPFPSYPSGHSTISGAAAEVFAALFPDSAAAYRARADSASLSRIWGGVHYRFDVAAGHALGERVGHAVLARAGDVGAR</sequence>
<feature type="signal peptide" evidence="1">
    <location>
        <begin position="1"/>
        <end position="32"/>
    </location>
</feature>
<gene>
    <name evidence="3" type="ORF">rosag_16220</name>
</gene>
<dbReference type="InterPro" id="IPR000326">
    <property type="entry name" value="PAP2/HPO"/>
</dbReference>
<dbReference type="SUPFAM" id="SSF48317">
    <property type="entry name" value="Acid phosphatase/Vanadium-dependent haloperoxidase"/>
    <property type="match status" value="2"/>
</dbReference>
<dbReference type="AlphaFoldDB" id="A0AA37VEG6"/>